<gene>
    <name evidence="1" type="ORF">NCTC12151_01220</name>
</gene>
<proteinExistence type="predicted"/>
<dbReference type="RefSeq" id="WP_111739786.1">
    <property type="nucleotide sequence ID" value="NZ_LR698987.1"/>
</dbReference>
<dbReference type="Proteomes" id="UP000249005">
    <property type="component" value="Chromosome 1"/>
</dbReference>
<reference evidence="1 2" key="1">
    <citation type="submission" date="2018-06" db="EMBL/GenBank/DDBJ databases">
        <authorList>
            <consortium name="Pathogen Informatics"/>
            <person name="Doyle S."/>
        </authorList>
    </citation>
    <scope>NUCLEOTIDE SEQUENCE [LARGE SCALE GENOMIC DNA]</scope>
    <source>
        <strain evidence="1 2">NCTC12151</strain>
    </source>
</reference>
<dbReference type="KEGG" id="lri:NCTC12151_01220"/>
<name>A0A2X4UZY2_9GAMM</name>
<sequence>MKLTPYFIAFSIAVVLLLGGCVPTQITGPVEGRVTDKTTGLPIGNATITYNAAGRTYKTKTTKSDNDGKFSLSGINFWTPPLPFLACCSEKTDAALRIHAQGYLPDGITDDDTPIPEKIDIELTPLEKLSPKQVVTYFYGQYFSYSSALFQKPEHSDIYGLLMPALLEQQKALADKERDSTYVDYFFKVTRWDNDWHRVNVISEKVEGDSALLIVEIGRWVDYRNTRINNQFVEKPIETLAVALQLHEQRWKISSVTLVSAKDPCNAKNDTLPKTTVRQSPQEAAEAFYHWYIPKSLSHASPEHSDEIAHYVTDNFLEQFHRIRLLGDYNSYYFTQSNEMLNVWHYFKSKLINQAPGKAQVLIELGDPDIPIWNWKDQPSQRLKVTLAPHKKTWKICAVEPVKVN</sequence>
<dbReference type="PROSITE" id="PS51257">
    <property type="entry name" value="PROKAR_LIPOPROTEIN"/>
    <property type="match status" value="1"/>
</dbReference>
<organism evidence="1 2">
    <name type="scientific">Leminorella richardii</name>
    <dbReference type="NCBI Taxonomy" id="158841"/>
    <lineage>
        <taxon>Bacteria</taxon>
        <taxon>Pseudomonadati</taxon>
        <taxon>Pseudomonadota</taxon>
        <taxon>Gammaproteobacteria</taxon>
        <taxon>Enterobacterales</taxon>
        <taxon>Budviciaceae</taxon>
        <taxon>Leminorella</taxon>
    </lineage>
</organism>
<dbReference type="OrthoDB" id="6506427at2"/>
<dbReference type="InterPro" id="IPR008969">
    <property type="entry name" value="CarboxyPept-like_regulatory"/>
</dbReference>
<accession>A0A2X4UZY2</accession>
<dbReference type="Gene3D" id="2.60.40.1120">
    <property type="entry name" value="Carboxypeptidase-like, regulatory domain"/>
    <property type="match status" value="1"/>
</dbReference>
<dbReference type="SUPFAM" id="SSF49464">
    <property type="entry name" value="Carboxypeptidase regulatory domain-like"/>
    <property type="match status" value="1"/>
</dbReference>
<dbReference type="EMBL" id="LS483470">
    <property type="protein sequence ID" value="SQI38610.1"/>
    <property type="molecule type" value="Genomic_DNA"/>
</dbReference>
<evidence type="ECO:0000313" key="2">
    <source>
        <dbReference type="Proteomes" id="UP000249005"/>
    </source>
</evidence>
<dbReference type="AlphaFoldDB" id="A0A2X4UZY2"/>
<dbReference type="Gene3D" id="3.10.450.50">
    <property type="match status" value="2"/>
</dbReference>
<keyword evidence="2" id="KW-1185">Reference proteome</keyword>
<protein>
    <submittedName>
        <fullName evidence="1">Protein of uncharacterized function (DUF3828)</fullName>
    </submittedName>
</protein>
<evidence type="ECO:0000313" key="1">
    <source>
        <dbReference type="EMBL" id="SQI38610.1"/>
    </source>
</evidence>